<dbReference type="AlphaFoldDB" id="A0A7Y8GYY3"/>
<name>A0A7Y8GYY3_9BURK</name>
<keyword evidence="12 14" id="KW-0066">ATP synthesis</keyword>
<dbReference type="InterPro" id="IPR020537">
    <property type="entry name" value="ATP_synth_F0_csu_DDCD_BS"/>
</dbReference>
<feature type="site" description="Reversibly protonated during proton transport" evidence="14">
    <location>
        <position position="60"/>
    </location>
</feature>
<dbReference type="InterPro" id="IPR035921">
    <property type="entry name" value="F/V-ATP_Csub_sf"/>
</dbReference>
<evidence type="ECO:0000256" key="14">
    <source>
        <dbReference type="HAMAP-Rule" id="MF_01396"/>
    </source>
</evidence>
<dbReference type="InterPro" id="IPR038662">
    <property type="entry name" value="ATP_synth_F0_csu_sf"/>
</dbReference>
<accession>A0A7Y8GYY3</accession>
<dbReference type="FunFam" id="1.20.20.10:FF:000002">
    <property type="entry name" value="ATP synthase subunit c"/>
    <property type="match status" value="1"/>
</dbReference>
<comment type="caution">
    <text evidence="16">The sequence shown here is derived from an EMBL/GenBank/DDBJ whole genome shotgun (WGS) entry which is preliminary data.</text>
</comment>
<evidence type="ECO:0000256" key="3">
    <source>
        <dbReference type="ARBA" id="ARBA00022448"/>
    </source>
</evidence>
<comment type="similarity">
    <text evidence="2 14">Belongs to the ATPase C chain family.</text>
</comment>
<evidence type="ECO:0000256" key="2">
    <source>
        <dbReference type="ARBA" id="ARBA00006704"/>
    </source>
</evidence>
<feature type="transmembrane region" description="Helical" evidence="14">
    <location>
        <begin position="52"/>
        <end position="76"/>
    </location>
</feature>
<dbReference type="InterPro" id="IPR000454">
    <property type="entry name" value="ATP_synth_F0_csu"/>
</dbReference>
<keyword evidence="10 14" id="KW-0446">Lipid-binding</keyword>
<comment type="subcellular location">
    <subcellularLocation>
        <location evidence="1 14">Cell membrane</location>
        <topology evidence="1 14">Multi-pass membrane protein</topology>
    </subcellularLocation>
</comment>
<dbReference type="GO" id="GO:0033177">
    <property type="term" value="C:proton-transporting two-sector ATPase complex, proton-transporting domain"/>
    <property type="evidence" value="ECO:0007669"/>
    <property type="project" value="InterPro"/>
</dbReference>
<dbReference type="CDD" id="cd18185">
    <property type="entry name" value="ATP-synt_Fo_c_ATPE"/>
    <property type="match status" value="1"/>
</dbReference>
<dbReference type="Gene3D" id="1.20.20.10">
    <property type="entry name" value="F1F0 ATP synthase subunit C"/>
    <property type="match status" value="1"/>
</dbReference>
<keyword evidence="11 14" id="KW-0472">Membrane</keyword>
<feature type="transmembrane region" description="Helical" evidence="14">
    <location>
        <begin position="6"/>
        <end position="31"/>
    </location>
</feature>
<evidence type="ECO:0000256" key="4">
    <source>
        <dbReference type="ARBA" id="ARBA00022475"/>
    </source>
</evidence>
<dbReference type="HAMAP" id="MF_01396">
    <property type="entry name" value="ATP_synth_c_bact"/>
    <property type="match status" value="1"/>
</dbReference>
<dbReference type="Pfam" id="PF00137">
    <property type="entry name" value="ATP-synt_C"/>
    <property type="match status" value="1"/>
</dbReference>
<dbReference type="PRINTS" id="PR00124">
    <property type="entry name" value="ATPASEC"/>
</dbReference>
<dbReference type="InterPro" id="IPR002379">
    <property type="entry name" value="ATPase_proteolipid_c-like_dom"/>
</dbReference>
<dbReference type="InterPro" id="IPR005953">
    <property type="entry name" value="ATP_synth_csu_bac/chlpt"/>
</dbReference>
<keyword evidence="9 14" id="KW-0406">Ion transport</keyword>
<evidence type="ECO:0000256" key="10">
    <source>
        <dbReference type="ARBA" id="ARBA00023121"/>
    </source>
</evidence>
<dbReference type="SUPFAM" id="SSF81333">
    <property type="entry name" value="F1F0 ATP synthase subunit C"/>
    <property type="match status" value="1"/>
</dbReference>
<evidence type="ECO:0000256" key="1">
    <source>
        <dbReference type="ARBA" id="ARBA00004651"/>
    </source>
</evidence>
<keyword evidence="6 14" id="KW-0812">Transmembrane</keyword>
<dbReference type="Proteomes" id="UP000545507">
    <property type="component" value="Unassembled WGS sequence"/>
</dbReference>
<comment type="function">
    <text evidence="13 14">F(1)F(0) ATP synthase produces ATP from ADP in the presence of a proton or sodium gradient. F-type ATPases consist of two structural domains, F(1) containing the extramembraneous catalytic core and F(0) containing the membrane proton channel, linked together by a central stalk and a peripheral stalk. During catalysis, ATP synthesis in the catalytic domain of F(1) is coupled via a rotary mechanism of the central stalk subunits to proton translocation.</text>
</comment>
<dbReference type="GO" id="GO:0045259">
    <property type="term" value="C:proton-transporting ATP synthase complex"/>
    <property type="evidence" value="ECO:0007669"/>
    <property type="project" value="UniProtKB-KW"/>
</dbReference>
<evidence type="ECO:0000259" key="15">
    <source>
        <dbReference type="Pfam" id="PF00137"/>
    </source>
</evidence>
<evidence type="ECO:0000256" key="11">
    <source>
        <dbReference type="ARBA" id="ARBA00023136"/>
    </source>
</evidence>
<dbReference type="GO" id="GO:0005886">
    <property type="term" value="C:plasma membrane"/>
    <property type="evidence" value="ECO:0007669"/>
    <property type="project" value="UniProtKB-SubCell"/>
</dbReference>
<comment type="function">
    <text evidence="14">Key component of the F(0) channel; it plays a direct role in translocation across the membrane. A homomeric c-ring of between 10-14 subunits forms the central stalk rotor element with the F(1) delta and epsilon subunits.</text>
</comment>
<dbReference type="GO" id="GO:0008289">
    <property type="term" value="F:lipid binding"/>
    <property type="evidence" value="ECO:0007669"/>
    <property type="project" value="UniProtKB-KW"/>
</dbReference>
<evidence type="ECO:0000256" key="13">
    <source>
        <dbReference type="ARBA" id="ARBA00025198"/>
    </source>
</evidence>
<keyword evidence="17" id="KW-1185">Reference proteome</keyword>
<protein>
    <recommendedName>
        <fullName evidence="14">ATP synthase subunit c</fullName>
    </recommendedName>
    <alternativeName>
        <fullName evidence="14">ATP synthase F(0) sector subunit c</fullName>
    </alternativeName>
    <alternativeName>
        <fullName evidence="14">F-type ATPase subunit c</fullName>
        <shortName evidence="14">F-ATPase subunit c</shortName>
    </alternativeName>
    <alternativeName>
        <fullName evidence="14">Lipid-binding protein</fullName>
    </alternativeName>
</protein>
<proteinExistence type="inferred from homology"/>
<keyword evidence="3 14" id="KW-0813">Transport</keyword>
<evidence type="ECO:0000313" key="16">
    <source>
        <dbReference type="EMBL" id="NWF47141.1"/>
    </source>
</evidence>
<evidence type="ECO:0000256" key="9">
    <source>
        <dbReference type="ARBA" id="ARBA00023065"/>
    </source>
</evidence>
<sequence>MENVLGLVALACGLIVGLGALGASVGIGMMGGKFLESGARQPELMNDLQTKMFLLAGLIDAAFLIGVAIALLFAFANPFTLA</sequence>
<evidence type="ECO:0000256" key="5">
    <source>
        <dbReference type="ARBA" id="ARBA00022547"/>
    </source>
</evidence>
<dbReference type="PROSITE" id="PS00605">
    <property type="entry name" value="ATPASE_C"/>
    <property type="match status" value="1"/>
</dbReference>
<evidence type="ECO:0000256" key="6">
    <source>
        <dbReference type="ARBA" id="ARBA00022692"/>
    </source>
</evidence>
<evidence type="ECO:0000256" key="8">
    <source>
        <dbReference type="ARBA" id="ARBA00022989"/>
    </source>
</evidence>
<gene>
    <name evidence="14 16" type="primary">atpE</name>
    <name evidence="16" type="ORF">F3K02_18065</name>
</gene>
<keyword evidence="8 14" id="KW-1133">Transmembrane helix</keyword>
<evidence type="ECO:0000256" key="12">
    <source>
        <dbReference type="ARBA" id="ARBA00023310"/>
    </source>
</evidence>
<evidence type="ECO:0000313" key="17">
    <source>
        <dbReference type="Proteomes" id="UP000545507"/>
    </source>
</evidence>
<feature type="domain" description="V-ATPase proteolipid subunit C-like" evidence="15">
    <location>
        <begin position="10"/>
        <end position="73"/>
    </location>
</feature>
<dbReference type="EMBL" id="VYGV01000016">
    <property type="protein sequence ID" value="NWF47141.1"/>
    <property type="molecule type" value="Genomic_DNA"/>
</dbReference>
<keyword evidence="5 14" id="KW-0138">CF(0)</keyword>
<organism evidence="16 17">
    <name type="scientific">Hydrogenophaga aromaticivorans</name>
    <dbReference type="NCBI Taxonomy" id="2610898"/>
    <lineage>
        <taxon>Bacteria</taxon>
        <taxon>Pseudomonadati</taxon>
        <taxon>Pseudomonadota</taxon>
        <taxon>Betaproteobacteria</taxon>
        <taxon>Burkholderiales</taxon>
        <taxon>Comamonadaceae</taxon>
        <taxon>Hydrogenophaga</taxon>
    </lineage>
</organism>
<dbReference type="NCBIfam" id="NF005363">
    <property type="entry name" value="PRK06876.1"/>
    <property type="match status" value="1"/>
</dbReference>
<dbReference type="RefSeq" id="WP_077334647.1">
    <property type="nucleotide sequence ID" value="NZ_JAGPWB010000022.1"/>
</dbReference>
<dbReference type="NCBIfam" id="TIGR01260">
    <property type="entry name" value="ATP_synt_c"/>
    <property type="match status" value="1"/>
</dbReference>
<reference evidence="16 17" key="1">
    <citation type="submission" date="2019-09" db="EMBL/GenBank/DDBJ databases">
        <title>Hydrogenophaga aromatica sp. nov., isolated from a para-xylene-degrading enrichment culture.</title>
        <authorList>
            <person name="Tancsics A."/>
            <person name="Banerjee S."/>
        </authorList>
    </citation>
    <scope>NUCLEOTIDE SEQUENCE [LARGE SCALE GENOMIC DNA]</scope>
    <source>
        <strain evidence="16 17">D2P1</strain>
    </source>
</reference>
<evidence type="ECO:0000256" key="7">
    <source>
        <dbReference type="ARBA" id="ARBA00022781"/>
    </source>
</evidence>
<keyword evidence="4 14" id="KW-1003">Cell membrane</keyword>
<dbReference type="GO" id="GO:0046933">
    <property type="term" value="F:proton-transporting ATP synthase activity, rotational mechanism"/>
    <property type="evidence" value="ECO:0007669"/>
    <property type="project" value="UniProtKB-UniRule"/>
</dbReference>
<keyword evidence="7 14" id="KW-0375">Hydrogen ion transport</keyword>